<dbReference type="AlphaFoldDB" id="A0A0G2HJS4"/>
<organism evidence="1 2">
    <name type="scientific">Candidatus Synechococcus spongiarum SP3</name>
    <dbReference type="NCBI Taxonomy" id="1604020"/>
    <lineage>
        <taxon>Bacteria</taxon>
        <taxon>Bacillati</taxon>
        <taxon>Cyanobacteriota</taxon>
        <taxon>Cyanophyceae</taxon>
        <taxon>Synechococcales</taxon>
        <taxon>Synechococcaceae</taxon>
        <taxon>Synechococcus</taxon>
    </lineage>
</organism>
<dbReference type="PATRIC" id="fig|1604020.3.peg.1289"/>
<reference evidence="1 2" key="1">
    <citation type="submission" date="2015-01" db="EMBL/GenBank/DDBJ databases">
        <title>Lifestyle Evolution in Cyanobacterial Symbionts of Sponges.</title>
        <authorList>
            <person name="Burgsdorf I."/>
            <person name="Slaby B.M."/>
            <person name="Handley K.M."/>
            <person name="Haber M."/>
            <person name="Blom J."/>
            <person name="Marshall C.W."/>
            <person name="Gilbert J.A."/>
            <person name="Hentschel U."/>
            <person name="Steindler L."/>
        </authorList>
    </citation>
    <scope>NUCLEOTIDE SEQUENCE [LARGE SCALE GENOMIC DNA]</scope>
    <source>
        <strain evidence="1">SP3</strain>
    </source>
</reference>
<evidence type="ECO:0000313" key="1">
    <source>
        <dbReference type="EMBL" id="KKZ10219.1"/>
    </source>
</evidence>
<protein>
    <submittedName>
        <fullName evidence="1">Uncharacterized protein</fullName>
    </submittedName>
</protein>
<name>A0A0G2HJS4_9SYNE</name>
<sequence length="74" mass="8163">MPEFLDQGNPREASLAVVQRRDRLSLGETLFTMVMDWDRCAPPSTLRIRICVVASNARKSIGTVSAQGENGPVF</sequence>
<evidence type="ECO:0000313" key="2">
    <source>
        <dbReference type="Proteomes" id="UP000035067"/>
    </source>
</evidence>
<comment type="caution">
    <text evidence="1">The sequence shown here is derived from an EMBL/GenBank/DDBJ whole genome shotgun (WGS) entry which is preliminary data.</text>
</comment>
<dbReference type="EMBL" id="JXQG01000109">
    <property type="protein sequence ID" value="KKZ10219.1"/>
    <property type="molecule type" value="Genomic_DNA"/>
</dbReference>
<gene>
    <name evidence="1" type="ORF">TE42_10585</name>
</gene>
<accession>A0A0G2HJS4</accession>
<dbReference type="Proteomes" id="UP000035067">
    <property type="component" value="Unassembled WGS sequence"/>
</dbReference>
<proteinExistence type="predicted"/>